<protein>
    <recommendedName>
        <fullName evidence="1">Neprosin PEP catalytic domain-containing protein</fullName>
    </recommendedName>
</protein>
<evidence type="ECO:0000259" key="1">
    <source>
        <dbReference type="PROSITE" id="PS52045"/>
    </source>
</evidence>
<reference evidence="2" key="2">
    <citation type="journal article" date="2023" name="Plants (Basel)">
        <title>Annotation of the Turnera subulata (Passifloraceae) Draft Genome Reveals the S-Locus Evolved after the Divergence of Turneroideae from Passifloroideae in a Stepwise Manner.</title>
        <authorList>
            <person name="Henning P.M."/>
            <person name="Roalson E.H."/>
            <person name="Mir W."/>
            <person name="McCubbin A.G."/>
            <person name="Shore J.S."/>
        </authorList>
    </citation>
    <scope>NUCLEOTIDE SEQUENCE</scope>
    <source>
        <strain evidence="2">F60SS</strain>
    </source>
</reference>
<accession>A0A9Q0GFR8</accession>
<dbReference type="PROSITE" id="PS52045">
    <property type="entry name" value="NEPROSIN_PEP_CD"/>
    <property type="match status" value="1"/>
</dbReference>
<dbReference type="InterPro" id="IPR004314">
    <property type="entry name" value="Neprosin"/>
</dbReference>
<evidence type="ECO:0000313" key="3">
    <source>
        <dbReference type="Proteomes" id="UP001141552"/>
    </source>
</evidence>
<organism evidence="2 3">
    <name type="scientific">Turnera subulata</name>
    <dbReference type="NCBI Taxonomy" id="218843"/>
    <lineage>
        <taxon>Eukaryota</taxon>
        <taxon>Viridiplantae</taxon>
        <taxon>Streptophyta</taxon>
        <taxon>Embryophyta</taxon>
        <taxon>Tracheophyta</taxon>
        <taxon>Spermatophyta</taxon>
        <taxon>Magnoliopsida</taxon>
        <taxon>eudicotyledons</taxon>
        <taxon>Gunneridae</taxon>
        <taxon>Pentapetalae</taxon>
        <taxon>rosids</taxon>
        <taxon>fabids</taxon>
        <taxon>Malpighiales</taxon>
        <taxon>Passifloraceae</taxon>
        <taxon>Turnera</taxon>
    </lineage>
</organism>
<dbReference type="InterPro" id="IPR053168">
    <property type="entry name" value="Glutamic_endopeptidase"/>
</dbReference>
<comment type="caution">
    <text evidence="2">The sequence shown here is derived from an EMBL/GenBank/DDBJ whole genome shotgun (WGS) entry which is preliminary data.</text>
</comment>
<proteinExistence type="predicted"/>
<dbReference type="PANTHER" id="PTHR31589:SF233">
    <property type="entry name" value="PROTEIN, PUTATIVE (DUF239)-RELATED"/>
    <property type="match status" value="1"/>
</dbReference>
<evidence type="ECO:0000313" key="2">
    <source>
        <dbReference type="EMBL" id="KAJ4848017.1"/>
    </source>
</evidence>
<gene>
    <name evidence="2" type="ORF">Tsubulata_009347</name>
</gene>
<reference evidence="2" key="1">
    <citation type="submission" date="2022-02" db="EMBL/GenBank/DDBJ databases">
        <authorList>
            <person name="Henning P.M."/>
            <person name="McCubbin A.G."/>
            <person name="Shore J.S."/>
        </authorList>
    </citation>
    <scope>NUCLEOTIDE SEQUENCE</scope>
    <source>
        <strain evidence="2">F60SS</strain>
        <tissue evidence="2">Leaves</tissue>
    </source>
</reference>
<dbReference type="Pfam" id="PF03080">
    <property type="entry name" value="Neprosin"/>
    <property type="match status" value="1"/>
</dbReference>
<feature type="non-terminal residue" evidence="2">
    <location>
        <position position="1"/>
    </location>
</feature>
<dbReference type="AlphaFoldDB" id="A0A9Q0GFR8"/>
<dbReference type="EMBL" id="JAKUCV010001027">
    <property type="protein sequence ID" value="KAJ4848017.1"/>
    <property type="molecule type" value="Genomic_DNA"/>
</dbReference>
<name>A0A9Q0GFR8_9ROSI</name>
<feature type="domain" description="Neprosin PEP catalytic" evidence="1">
    <location>
        <begin position="1"/>
        <end position="208"/>
    </location>
</feature>
<dbReference type="PANTHER" id="PTHR31589">
    <property type="entry name" value="PROTEIN, PUTATIVE (DUF239)-RELATED-RELATED"/>
    <property type="match status" value="1"/>
</dbReference>
<keyword evidence="3" id="KW-1185">Reference proteome</keyword>
<dbReference type="Proteomes" id="UP001141552">
    <property type="component" value="Unassembled WGS sequence"/>
</dbReference>
<dbReference type="OrthoDB" id="1866831at2759"/>
<sequence length="208" mass="22851">FATLDSNGGQYTFHGARALISTDNPQVTKGQYSAAQIFVQSGPQEHINAIQAGWAVNPKYHLGLRFAQTSVYGGKQVYGDYAITQDKETGHWWLIIGGVIKIGYWPKEIFTTLVGGATKVRYGGIVFANSERVGPPMGNGHIPGGVFNKESNFVGMQYVNINYNMVDIDPKIMEEKYGQGPCYSTRYYQYRESFGQCFGFGGPGGVTC</sequence>